<evidence type="ECO:0000256" key="1">
    <source>
        <dbReference type="SAM" id="Phobius"/>
    </source>
</evidence>
<keyword evidence="1" id="KW-1133">Transmembrane helix</keyword>
<comment type="caution">
    <text evidence="2">The sequence shown here is derived from an EMBL/GenBank/DDBJ whole genome shotgun (WGS) entry which is preliminary data.</text>
</comment>
<keyword evidence="1" id="KW-0812">Transmembrane</keyword>
<gene>
    <name evidence="2" type="ORF">PIB30_072179</name>
</gene>
<dbReference type="EMBL" id="JASCZI010031057">
    <property type="protein sequence ID" value="MED6125811.1"/>
    <property type="molecule type" value="Genomic_DNA"/>
</dbReference>
<dbReference type="Proteomes" id="UP001341840">
    <property type="component" value="Unassembled WGS sequence"/>
</dbReference>
<sequence>MNQLSTTVLLCTCSNFTYLTVLVVVAVALDPFGFFNDEEVVESVSDLLPSGGRLTDKAIGLGASGRVVAVEGCGGDHGSVEEGGGKYGIEAEAMSHGDDDGGNWGDNVPFIPRGSHRC</sequence>
<evidence type="ECO:0000313" key="2">
    <source>
        <dbReference type="EMBL" id="MED6125811.1"/>
    </source>
</evidence>
<accession>A0ABU6RP00</accession>
<organism evidence="2 3">
    <name type="scientific">Stylosanthes scabra</name>
    <dbReference type="NCBI Taxonomy" id="79078"/>
    <lineage>
        <taxon>Eukaryota</taxon>
        <taxon>Viridiplantae</taxon>
        <taxon>Streptophyta</taxon>
        <taxon>Embryophyta</taxon>
        <taxon>Tracheophyta</taxon>
        <taxon>Spermatophyta</taxon>
        <taxon>Magnoliopsida</taxon>
        <taxon>eudicotyledons</taxon>
        <taxon>Gunneridae</taxon>
        <taxon>Pentapetalae</taxon>
        <taxon>rosids</taxon>
        <taxon>fabids</taxon>
        <taxon>Fabales</taxon>
        <taxon>Fabaceae</taxon>
        <taxon>Papilionoideae</taxon>
        <taxon>50 kb inversion clade</taxon>
        <taxon>dalbergioids sensu lato</taxon>
        <taxon>Dalbergieae</taxon>
        <taxon>Pterocarpus clade</taxon>
        <taxon>Stylosanthes</taxon>
    </lineage>
</organism>
<name>A0ABU6RP00_9FABA</name>
<keyword evidence="1" id="KW-0472">Membrane</keyword>
<proteinExistence type="predicted"/>
<keyword evidence="3" id="KW-1185">Reference proteome</keyword>
<feature type="transmembrane region" description="Helical" evidence="1">
    <location>
        <begin position="6"/>
        <end position="29"/>
    </location>
</feature>
<evidence type="ECO:0000313" key="3">
    <source>
        <dbReference type="Proteomes" id="UP001341840"/>
    </source>
</evidence>
<reference evidence="2 3" key="1">
    <citation type="journal article" date="2023" name="Plants (Basel)">
        <title>Bridging the Gap: Combining Genomics and Transcriptomics Approaches to Understand Stylosanthes scabra, an Orphan Legume from the Brazilian Caatinga.</title>
        <authorList>
            <person name="Ferreira-Neto J.R.C."/>
            <person name="da Silva M.D."/>
            <person name="Binneck E."/>
            <person name="de Melo N.F."/>
            <person name="da Silva R.H."/>
            <person name="de Melo A.L.T.M."/>
            <person name="Pandolfi V."/>
            <person name="Bustamante F.O."/>
            <person name="Brasileiro-Vidal A.C."/>
            <person name="Benko-Iseppon A.M."/>
        </authorList>
    </citation>
    <scope>NUCLEOTIDE SEQUENCE [LARGE SCALE GENOMIC DNA]</scope>
    <source>
        <tissue evidence="2">Leaves</tissue>
    </source>
</reference>
<protein>
    <submittedName>
        <fullName evidence="2">Uncharacterized protein</fullName>
    </submittedName>
</protein>